<dbReference type="PANTHER" id="PTHR47197:SF3">
    <property type="entry name" value="DIHYDRO-HEME D1 DEHYDROGENASE"/>
    <property type="match status" value="1"/>
</dbReference>
<sequence length="1062" mass="108543" precursor="true">MSVIRPLLLFLSALPCLAATFGTVVSHPSSLADLVIDEPRKRLYVVNTASNQVEVYATNVSPPRLTNTIKTDATPLSIAISRETPNPRYLYVTCYDGSTLVIIDLNSANFASVSKQLDAKPQGVAVGLGGRVLITTIGTGTGTEVLVTYDPATGNTQPVVVAPPAPVAPTVPPPNSSWFQAGKSRLQASGDGKLIIGVNLQAATRTVFVFDVASSTVLGSRVVPAVSETLAVAPDGSRFLSGPMLFDTQTLAVLAQQNVTNSPYAFPATANFNTQTAQGGAVFLPDGSSLLAAYNIVPTAVPALPTNTGQLTLNSPDTLLIQLGIKLPQNLRGKMVITSDGATAYAISESGFIVLPVGTVRNQPLALPDTNIALLASDQCGVTAAQNSAVVPVRDVGGAKITVTAQALTTATTSATVRATSRPYGGDVTVQFSATAARTLGTATPDQLLVQATEAINIIPTIRVFQNSRNTEARGTILPIDWGASTTGLADMLADNTRQRLYIANPGLNRLEVVDMQKRVLLAPIAVGQLPRSMAFGNDGNTLYVASGGGEQIGVVDLTQGKMTGRILFPPLPFNANFALITPAVIASSQRGPQVIMSDGTLWKIVGDKVLPRPLNTNIFGTARSIPAPQSMVATPEGSYVLILGGNGTAYLYSASDDDFIAGRSVIPTPISGYYGPIAAGPNGSYYLVNDQLLDSALTPVGQTATGPVGGGGLPTPGGPVSTGRPVAAVAAVGGQSYARYSTPVTAANATPSDTGLVEIVDVNTLRASASAGTLEVPGTLVRAGARANILGRSMAVDSSGATAFVLTTSGLSIVPLGSSGTQAPQLSGNAVVSTANFQPAVAPGGLISIFGSNLASASTSASSPLPTVLGGTCVTVNNAPIPLLATSSGQINAQLPPTLAAGRYPLVVRNISGLAASNTFTVTVAKYAPAVFVDAQGPALFHADGTRVNKDNPGKRDEKLTLYATGMGATTGGKVTAGAPSPASPLAVTSPVNLYFGNPLIKEAGIIVDWSGLQPGAIGVYQINCRIPGAHIKGDALPITLKIGGVSSPTSGNNVPLVWVE</sequence>
<reference evidence="2" key="1">
    <citation type="submission" date="2006-10" db="EMBL/GenBank/DDBJ databases">
        <title>Complete sequence of Solibacter usitatus Ellin6076.</title>
        <authorList>
            <consortium name="US DOE Joint Genome Institute"/>
            <person name="Copeland A."/>
            <person name="Lucas S."/>
            <person name="Lapidus A."/>
            <person name="Barry K."/>
            <person name="Detter J.C."/>
            <person name="Glavina del Rio T."/>
            <person name="Hammon N."/>
            <person name="Israni S."/>
            <person name="Dalin E."/>
            <person name="Tice H."/>
            <person name="Pitluck S."/>
            <person name="Thompson L.S."/>
            <person name="Brettin T."/>
            <person name="Bruce D."/>
            <person name="Han C."/>
            <person name="Tapia R."/>
            <person name="Gilna P."/>
            <person name="Schmutz J."/>
            <person name="Larimer F."/>
            <person name="Land M."/>
            <person name="Hauser L."/>
            <person name="Kyrpides N."/>
            <person name="Mikhailova N."/>
            <person name="Janssen P.H."/>
            <person name="Kuske C.R."/>
            <person name="Richardson P."/>
        </authorList>
    </citation>
    <scope>NUCLEOTIDE SEQUENCE</scope>
    <source>
        <strain evidence="2">Ellin6076</strain>
    </source>
</reference>
<dbReference type="InterPro" id="IPR015943">
    <property type="entry name" value="WD40/YVTN_repeat-like_dom_sf"/>
</dbReference>
<dbReference type="AlphaFoldDB" id="Q021S8"/>
<evidence type="ECO:0000256" key="1">
    <source>
        <dbReference type="SAM" id="SignalP"/>
    </source>
</evidence>
<proteinExistence type="predicted"/>
<dbReference type="InterPro" id="IPR051200">
    <property type="entry name" value="Host-pathogen_enzymatic-act"/>
</dbReference>
<dbReference type="EMBL" id="CP000473">
    <property type="protein sequence ID" value="ABJ84297.1"/>
    <property type="molecule type" value="Genomic_DNA"/>
</dbReference>
<feature type="chain" id="PRO_5004162984" description="40-residue YVTN family beta-propeller repeat protein" evidence="1">
    <location>
        <begin position="19"/>
        <end position="1062"/>
    </location>
</feature>
<dbReference type="NCBIfam" id="TIGR03437">
    <property type="entry name" value="Soli_cterm"/>
    <property type="match status" value="1"/>
</dbReference>
<evidence type="ECO:0008006" key="3">
    <source>
        <dbReference type="Google" id="ProtNLM"/>
    </source>
</evidence>
<dbReference type="InterPro" id="IPR017803">
    <property type="entry name" value="CHP03437_C"/>
</dbReference>
<organism evidence="2">
    <name type="scientific">Solibacter usitatus (strain Ellin6076)</name>
    <dbReference type="NCBI Taxonomy" id="234267"/>
    <lineage>
        <taxon>Bacteria</taxon>
        <taxon>Pseudomonadati</taxon>
        <taxon>Acidobacteriota</taxon>
        <taxon>Terriglobia</taxon>
        <taxon>Bryobacterales</taxon>
        <taxon>Solibacteraceae</taxon>
        <taxon>Candidatus Solibacter</taxon>
    </lineage>
</organism>
<keyword evidence="1" id="KW-0732">Signal</keyword>
<name>Q021S8_SOLUE</name>
<protein>
    <recommendedName>
        <fullName evidence="3">40-residue YVTN family beta-propeller repeat protein</fullName>
    </recommendedName>
</protein>
<dbReference type="SUPFAM" id="SSF81296">
    <property type="entry name" value="E set domains"/>
    <property type="match status" value="1"/>
</dbReference>
<accession>Q021S8</accession>
<dbReference type="InterPro" id="IPR014756">
    <property type="entry name" value="Ig_E-set"/>
</dbReference>
<dbReference type="SUPFAM" id="SSF50969">
    <property type="entry name" value="YVTN repeat-like/Quinoprotein amine dehydrogenase"/>
    <property type="match status" value="1"/>
</dbReference>
<dbReference type="Gene3D" id="2.130.10.10">
    <property type="entry name" value="YVTN repeat-like/Quinoprotein amine dehydrogenase"/>
    <property type="match status" value="2"/>
</dbReference>
<dbReference type="InterPro" id="IPR011048">
    <property type="entry name" value="Haem_d1_sf"/>
</dbReference>
<dbReference type="OrthoDB" id="145213at2"/>
<dbReference type="InParanoid" id="Q021S8"/>
<feature type="signal peptide" evidence="1">
    <location>
        <begin position="1"/>
        <end position="18"/>
    </location>
</feature>
<dbReference type="STRING" id="234267.Acid_3323"/>
<dbReference type="PANTHER" id="PTHR47197">
    <property type="entry name" value="PROTEIN NIRF"/>
    <property type="match status" value="1"/>
</dbReference>
<dbReference type="SUPFAM" id="SSF51004">
    <property type="entry name" value="C-terminal (heme d1) domain of cytochrome cd1-nitrite reductase"/>
    <property type="match status" value="1"/>
</dbReference>
<dbReference type="KEGG" id="sus:Acid_3323"/>
<gene>
    <name evidence="2" type="ordered locus">Acid_3323</name>
</gene>
<dbReference type="HOGENOM" id="CLU_288999_0_0_0"/>
<dbReference type="eggNOG" id="COG3391">
    <property type="taxonomic scope" value="Bacteria"/>
</dbReference>
<evidence type="ECO:0000313" key="2">
    <source>
        <dbReference type="EMBL" id="ABJ84297.1"/>
    </source>
</evidence>
<dbReference type="InterPro" id="IPR011044">
    <property type="entry name" value="Quino_amine_DH_bsu"/>
</dbReference>